<accession>A0ABV7MA63</accession>
<evidence type="ECO:0000256" key="1">
    <source>
        <dbReference type="ARBA" id="ARBA00003236"/>
    </source>
</evidence>
<keyword evidence="7" id="KW-0732">Signal</keyword>
<dbReference type="Proteomes" id="UP001595607">
    <property type="component" value="Unassembled WGS sequence"/>
</dbReference>
<evidence type="ECO:0000313" key="10">
    <source>
        <dbReference type="Proteomes" id="UP001595607"/>
    </source>
</evidence>
<evidence type="ECO:0000256" key="5">
    <source>
        <dbReference type="ARBA" id="ARBA00022801"/>
    </source>
</evidence>
<evidence type="ECO:0000259" key="8">
    <source>
        <dbReference type="PROSITE" id="PS51677"/>
    </source>
</evidence>
<evidence type="ECO:0000256" key="3">
    <source>
        <dbReference type="ARBA" id="ARBA00020071"/>
    </source>
</evidence>
<gene>
    <name evidence="9" type="ORF">ACFONP_06000</name>
</gene>
<comment type="similarity">
    <text evidence="2">Belongs to the polysaccharide deacetylase family.</text>
</comment>
<dbReference type="RefSeq" id="WP_189570397.1">
    <property type="nucleotide sequence ID" value="NZ_BMXU01000001.1"/>
</dbReference>
<dbReference type="InterPro" id="IPR002509">
    <property type="entry name" value="NODB_dom"/>
</dbReference>
<dbReference type="InterPro" id="IPR011330">
    <property type="entry name" value="Glyco_hydro/deAcase_b/a-brl"/>
</dbReference>
<name>A0ABV7MA63_9PROT</name>
<reference evidence="10" key="1">
    <citation type="journal article" date="2019" name="Int. J. Syst. Evol. Microbiol.">
        <title>The Global Catalogue of Microorganisms (GCM) 10K type strain sequencing project: providing services to taxonomists for standard genome sequencing and annotation.</title>
        <authorList>
            <consortium name="The Broad Institute Genomics Platform"/>
            <consortium name="The Broad Institute Genome Sequencing Center for Infectious Disease"/>
            <person name="Wu L."/>
            <person name="Ma J."/>
        </authorList>
    </citation>
    <scope>NUCLEOTIDE SEQUENCE [LARGE SCALE GENOMIC DNA]</scope>
    <source>
        <strain evidence="10">KCTC 22245</strain>
    </source>
</reference>
<evidence type="ECO:0000256" key="4">
    <source>
        <dbReference type="ARBA" id="ARBA00022723"/>
    </source>
</evidence>
<dbReference type="Gene3D" id="3.20.20.370">
    <property type="entry name" value="Glycoside hydrolase/deacetylase"/>
    <property type="match status" value="1"/>
</dbReference>
<keyword evidence="4" id="KW-0479">Metal-binding</keyword>
<evidence type="ECO:0000256" key="2">
    <source>
        <dbReference type="ARBA" id="ARBA00010973"/>
    </source>
</evidence>
<evidence type="ECO:0000256" key="7">
    <source>
        <dbReference type="SAM" id="SignalP"/>
    </source>
</evidence>
<dbReference type="PROSITE" id="PS51677">
    <property type="entry name" value="NODB"/>
    <property type="match status" value="1"/>
</dbReference>
<feature type="chain" id="PRO_5047341954" description="Chitooligosaccharide deacetylase" evidence="7">
    <location>
        <begin position="21"/>
        <end position="308"/>
    </location>
</feature>
<evidence type="ECO:0000256" key="6">
    <source>
        <dbReference type="ARBA" id="ARBA00032976"/>
    </source>
</evidence>
<proteinExistence type="inferred from homology"/>
<dbReference type="InterPro" id="IPR050248">
    <property type="entry name" value="Polysacc_deacetylase_ArnD"/>
</dbReference>
<comment type="function">
    <text evidence="1">Is involved in generating a small heat-stable compound (Nod), an acylated oligomer of N-acetylglucosamine, that stimulates mitosis in various plant protoplasts.</text>
</comment>
<dbReference type="Pfam" id="PF01522">
    <property type="entry name" value="Polysacc_deac_1"/>
    <property type="match status" value="1"/>
</dbReference>
<feature type="signal peptide" evidence="7">
    <location>
        <begin position="1"/>
        <end position="20"/>
    </location>
</feature>
<protein>
    <recommendedName>
        <fullName evidence="3">Chitooligosaccharide deacetylase</fullName>
    </recommendedName>
    <alternativeName>
        <fullName evidence="6">Nodulation protein B</fullName>
    </alternativeName>
</protein>
<comment type="caution">
    <text evidence="9">The sequence shown here is derived from an EMBL/GenBank/DDBJ whole genome shotgun (WGS) entry which is preliminary data.</text>
</comment>
<evidence type="ECO:0000313" key="9">
    <source>
        <dbReference type="EMBL" id="MFC3302281.1"/>
    </source>
</evidence>
<dbReference type="EMBL" id="JBHRVA010000002">
    <property type="protein sequence ID" value="MFC3302281.1"/>
    <property type="molecule type" value="Genomic_DNA"/>
</dbReference>
<feature type="domain" description="NodB homology" evidence="8">
    <location>
        <begin position="22"/>
        <end position="246"/>
    </location>
</feature>
<dbReference type="PANTHER" id="PTHR10587">
    <property type="entry name" value="GLYCOSYL TRANSFERASE-RELATED"/>
    <property type="match status" value="1"/>
</dbReference>
<sequence>MIRFLSILIAALVLVGSASAEKRIALTFDDAPRGDGPVLSGAMRTDMLVRRLFEARAVPSAFFVTTKGFEEGLDGVERIETYAAAGHLIANHSHSHPWLHQTDVETYLADIDEAERRLARFENRRPWFRYPFLDEGRQDVEKRDAVREALAERGLMSGYVTVDTYDWHIDRRWRQAAAEGKSVNLAALREVYVSMIVDAAEHYDAMAEEWLDRQPAHVLLLHENDLAALFIGDAVKALRQAGWEIISPDEAYDDPIADELPETTFSGMGRVAALAADRGASGAEVFDHWSADEAAIDAKLEERGVFSD</sequence>
<organism evidence="9 10">
    <name type="scientific">Parvularcula lutaonensis</name>
    <dbReference type="NCBI Taxonomy" id="491923"/>
    <lineage>
        <taxon>Bacteria</taxon>
        <taxon>Pseudomonadati</taxon>
        <taxon>Pseudomonadota</taxon>
        <taxon>Alphaproteobacteria</taxon>
        <taxon>Parvularculales</taxon>
        <taxon>Parvularculaceae</taxon>
        <taxon>Parvularcula</taxon>
    </lineage>
</organism>
<dbReference type="PANTHER" id="PTHR10587:SF133">
    <property type="entry name" value="CHITIN DEACETYLASE 1-RELATED"/>
    <property type="match status" value="1"/>
</dbReference>
<keyword evidence="10" id="KW-1185">Reference proteome</keyword>
<keyword evidence="5" id="KW-0378">Hydrolase</keyword>
<dbReference type="SUPFAM" id="SSF88713">
    <property type="entry name" value="Glycoside hydrolase/deacetylase"/>
    <property type="match status" value="1"/>
</dbReference>